<keyword evidence="2" id="KW-1185">Reference proteome</keyword>
<gene>
    <name evidence="1" type="ORF">H2LOC_007010</name>
</gene>
<name>A0A6B8KG51_9HYPH</name>
<dbReference type="OrthoDB" id="8452874at2"/>
<protein>
    <submittedName>
        <fullName evidence="1">ABC transporter permease</fullName>
    </submittedName>
</protein>
<dbReference type="KEGG" id="mhey:H2LOC_007010"/>
<dbReference type="AlphaFoldDB" id="A0A6B8KG51"/>
<evidence type="ECO:0000313" key="2">
    <source>
        <dbReference type="Proteomes" id="UP000309061"/>
    </source>
</evidence>
<dbReference type="Proteomes" id="UP000309061">
    <property type="component" value="Chromosome"/>
</dbReference>
<evidence type="ECO:0000313" key="1">
    <source>
        <dbReference type="EMBL" id="QGM45463.1"/>
    </source>
</evidence>
<dbReference type="EMBL" id="CP046052">
    <property type="protein sequence ID" value="QGM45463.1"/>
    <property type="molecule type" value="Genomic_DNA"/>
</dbReference>
<organism evidence="1 2">
    <name type="scientific">Methylocystis heyeri</name>
    <dbReference type="NCBI Taxonomy" id="391905"/>
    <lineage>
        <taxon>Bacteria</taxon>
        <taxon>Pseudomonadati</taxon>
        <taxon>Pseudomonadota</taxon>
        <taxon>Alphaproteobacteria</taxon>
        <taxon>Hyphomicrobiales</taxon>
        <taxon>Methylocystaceae</taxon>
        <taxon>Methylocystis</taxon>
    </lineage>
</organism>
<accession>A0A6B8KG51</accession>
<reference evidence="1 2" key="1">
    <citation type="submission" date="2019-11" db="EMBL/GenBank/DDBJ databases">
        <title>The genome sequence of Methylocystis heyeri.</title>
        <authorList>
            <person name="Oshkin I.Y."/>
            <person name="Miroshnikov K."/>
            <person name="Dedysh S.N."/>
        </authorList>
    </citation>
    <scope>NUCLEOTIDE SEQUENCE [LARGE SCALE GENOMIC DNA]</scope>
    <source>
        <strain evidence="1 2">H2</strain>
    </source>
</reference>
<sequence>MTSPAKIFRIHAKPVRRFGGWRVLVMLALSATTASAQMSLYERLPAGFAFVRFASALPGDVIVKPESITEPMTLTTEGAGRISAYYGVEDVVDRTFFVELGGKARTSFALTPGVFQTVLLERSGGGLAARVVIDQAELSQNKARLAFYNAVPDCAGANLQIEPDGQAIFLNVGPNLMRGRSVNPAPNARVIASCGSAQMVALNLGPLDAGGQYSVWLMAPEGAPIAFISKNTIAPYLR</sequence>
<proteinExistence type="predicted"/>
<dbReference type="RefSeq" id="WP_136495745.1">
    <property type="nucleotide sequence ID" value="NZ_CP046052.1"/>
</dbReference>